<dbReference type="Proteomes" id="UP000076722">
    <property type="component" value="Unassembled WGS sequence"/>
</dbReference>
<gene>
    <name evidence="1" type="ORF">SISNIDRAFT_480360</name>
</gene>
<sequence>MNTLKLDYGFVRVPIRADVAILRRIYEEIFLHIGVKPYTVHKWQAGGKLHEEMVATYRKAGKDSGTDFLWLCKNPQVFDYDNRELPSGVMELADTLKLSVWRQLGRPATDTLEDINKEIEGSTDDKRFCYQAYLTMLAAKCWPGPSPPSVMSFPDVWLKLGFCAFPDQYALPAQALYDALMASCTFDEFREAYSSSSLIALMDRKGLSAARRSMPDDFEVVLSQSPNWIAPVWHLKAWVLCQDRSPEPAVLIPYGFANCRDRSELRHLMKFYCKLFKEQLISPSRLHAAAENDDIFDYTVKITKLKIPKPERYFLERVLKTHNRFIFPKNSNSETQLLCLFVLIAAFVHDHFSSKE</sequence>
<name>A0A165ABM3_9AGAM</name>
<organism evidence="1 2">
    <name type="scientific">Sistotremastrum niveocremeum HHB9708</name>
    <dbReference type="NCBI Taxonomy" id="1314777"/>
    <lineage>
        <taxon>Eukaryota</taxon>
        <taxon>Fungi</taxon>
        <taxon>Dikarya</taxon>
        <taxon>Basidiomycota</taxon>
        <taxon>Agaricomycotina</taxon>
        <taxon>Agaricomycetes</taxon>
        <taxon>Sistotremastrales</taxon>
        <taxon>Sistotremastraceae</taxon>
        <taxon>Sertulicium</taxon>
        <taxon>Sertulicium niveocremeum</taxon>
    </lineage>
</organism>
<keyword evidence="2" id="KW-1185">Reference proteome</keyword>
<dbReference type="OrthoDB" id="4851849at2759"/>
<reference evidence="1 2" key="1">
    <citation type="journal article" date="2016" name="Mol. Biol. Evol.">
        <title>Comparative Genomics of Early-Diverging Mushroom-Forming Fungi Provides Insights into the Origins of Lignocellulose Decay Capabilities.</title>
        <authorList>
            <person name="Nagy L.G."/>
            <person name="Riley R."/>
            <person name="Tritt A."/>
            <person name="Adam C."/>
            <person name="Daum C."/>
            <person name="Floudas D."/>
            <person name="Sun H."/>
            <person name="Yadav J.S."/>
            <person name="Pangilinan J."/>
            <person name="Larsson K.H."/>
            <person name="Matsuura K."/>
            <person name="Barry K."/>
            <person name="Labutti K."/>
            <person name="Kuo R."/>
            <person name="Ohm R.A."/>
            <person name="Bhattacharya S.S."/>
            <person name="Shirouzu T."/>
            <person name="Yoshinaga Y."/>
            <person name="Martin F.M."/>
            <person name="Grigoriev I.V."/>
            <person name="Hibbett D.S."/>
        </authorList>
    </citation>
    <scope>NUCLEOTIDE SEQUENCE [LARGE SCALE GENOMIC DNA]</scope>
    <source>
        <strain evidence="1 2">HHB9708</strain>
    </source>
</reference>
<evidence type="ECO:0000313" key="2">
    <source>
        <dbReference type="Proteomes" id="UP000076722"/>
    </source>
</evidence>
<protein>
    <submittedName>
        <fullName evidence="1">Uncharacterized protein</fullName>
    </submittedName>
</protein>
<proteinExistence type="predicted"/>
<dbReference type="EMBL" id="KV419394">
    <property type="protein sequence ID" value="KZS98748.1"/>
    <property type="molecule type" value="Genomic_DNA"/>
</dbReference>
<accession>A0A165ABM3</accession>
<evidence type="ECO:0000313" key="1">
    <source>
        <dbReference type="EMBL" id="KZS98748.1"/>
    </source>
</evidence>
<dbReference type="AlphaFoldDB" id="A0A165ABM3"/>